<dbReference type="SUPFAM" id="SSF48403">
    <property type="entry name" value="Ankyrin repeat"/>
    <property type="match status" value="1"/>
</dbReference>
<evidence type="ECO:0000259" key="2">
    <source>
        <dbReference type="Pfam" id="PF00551"/>
    </source>
</evidence>
<dbReference type="InterPro" id="IPR036770">
    <property type="entry name" value="Ankyrin_rpt-contain_sf"/>
</dbReference>
<dbReference type="EMBL" id="JANFVX010000002">
    <property type="protein sequence ID" value="MCW0342924.1"/>
    <property type="molecule type" value="Genomic_DNA"/>
</dbReference>
<dbReference type="Pfam" id="PF00551">
    <property type="entry name" value="Formyl_trans_N"/>
    <property type="match status" value="1"/>
</dbReference>
<feature type="repeat" description="ANK" evidence="1">
    <location>
        <begin position="303"/>
        <end position="335"/>
    </location>
</feature>
<feature type="domain" description="Formyl transferase N-terminal" evidence="2">
    <location>
        <begin position="50"/>
        <end position="164"/>
    </location>
</feature>
<dbReference type="InterPro" id="IPR002110">
    <property type="entry name" value="Ankyrin_rpt"/>
</dbReference>
<dbReference type="PROSITE" id="PS50297">
    <property type="entry name" value="ANK_REP_REGION"/>
    <property type="match status" value="1"/>
</dbReference>
<dbReference type="PROSITE" id="PS50088">
    <property type="entry name" value="ANK_REPEAT"/>
    <property type="match status" value="1"/>
</dbReference>
<dbReference type="SUPFAM" id="SSF53328">
    <property type="entry name" value="Formyltransferase"/>
    <property type="match status" value="1"/>
</dbReference>
<dbReference type="PANTHER" id="PTHR11138:SF5">
    <property type="entry name" value="METHIONYL-TRNA FORMYLTRANSFERASE, MITOCHONDRIAL"/>
    <property type="match status" value="1"/>
</dbReference>
<protein>
    <submittedName>
        <fullName evidence="3">Methionyl-tRNA formyltransferase</fullName>
        <ecNumber evidence="3">2.1.2.9</ecNumber>
    </submittedName>
</protein>
<dbReference type="Gene3D" id="3.40.50.12230">
    <property type="match status" value="1"/>
</dbReference>
<dbReference type="Proteomes" id="UP001208888">
    <property type="component" value="Unassembled WGS sequence"/>
</dbReference>
<dbReference type="SMART" id="SM00248">
    <property type="entry name" value="ANK"/>
    <property type="match status" value="1"/>
</dbReference>
<dbReference type="InterPro" id="IPR036477">
    <property type="entry name" value="Formyl_transf_N_sf"/>
</dbReference>
<dbReference type="InterPro" id="IPR002376">
    <property type="entry name" value="Formyl_transf_N"/>
</dbReference>
<dbReference type="AlphaFoldDB" id="A0AAJ1CWL6"/>
<sequence>MKIIIAGKNNIAISVTEWLINYDKRIEVFVLFNQNDQGENGFQRSFKKYCHEKKLQEISLNDAYRMEGAIFLSLEYDKIIAPEKFSHDKVFNIHFSLLPQYKGMYTSAWPILNGEEKSGVTLHCIDSGIDTGDIIDQISFQLEENETAKSLYLKYIRFGTELVIKNLPSLIAENFVKFKQGAKKSTYYSKKSINYNQLNIDYNQTAEKILQQVRAYSFRDYQLPSVQGSMVFHGKILDKKTNERPGKIIFEDDSQIILSTIDYDLNLFKDKLEDFLNLCREGNVKAISNHSNKMIYINEKNEQGWSPVIVAAYYGRIDMIEKLVELGANINDTNNNGTTVAMYYKSYMSKSKDYSGFKRLFALGADLSLKDFNGLTVIDYLEKGNDKETLNFIKGYYND</sequence>
<dbReference type="RefSeq" id="WP_028724867.1">
    <property type="nucleotide sequence ID" value="NZ_JANFVX010000002.1"/>
</dbReference>
<name>A0AAJ1CWL6_PANAN</name>
<evidence type="ECO:0000313" key="3">
    <source>
        <dbReference type="EMBL" id="MCW0342924.1"/>
    </source>
</evidence>
<dbReference type="CDD" id="cd08369">
    <property type="entry name" value="FMT_core"/>
    <property type="match status" value="1"/>
</dbReference>
<proteinExistence type="predicted"/>
<evidence type="ECO:0000313" key="4">
    <source>
        <dbReference type="Proteomes" id="UP001208888"/>
    </source>
</evidence>
<dbReference type="EC" id="2.1.2.9" evidence="3"/>
<keyword evidence="1" id="KW-0040">ANK repeat</keyword>
<dbReference type="GO" id="GO:0005829">
    <property type="term" value="C:cytosol"/>
    <property type="evidence" value="ECO:0007669"/>
    <property type="project" value="TreeGrafter"/>
</dbReference>
<dbReference type="Pfam" id="PF00023">
    <property type="entry name" value="Ank"/>
    <property type="match status" value="1"/>
</dbReference>
<keyword evidence="3" id="KW-0808">Transferase</keyword>
<dbReference type="GO" id="GO:0004479">
    <property type="term" value="F:methionyl-tRNA formyltransferase activity"/>
    <property type="evidence" value="ECO:0007669"/>
    <property type="project" value="UniProtKB-EC"/>
</dbReference>
<evidence type="ECO:0000256" key="1">
    <source>
        <dbReference type="PROSITE-ProRule" id="PRU00023"/>
    </source>
</evidence>
<dbReference type="Gene3D" id="1.25.40.20">
    <property type="entry name" value="Ankyrin repeat-containing domain"/>
    <property type="match status" value="1"/>
</dbReference>
<organism evidence="3 4">
    <name type="scientific">Pantoea ananas</name>
    <name type="common">Erwinia uredovora</name>
    <dbReference type="NCBI Taxonomy" id="553"/>
    <lineage>
        <taxon>Bacteria</taxon>
        <taxon>Pseudomonadati</taxon>
        <taxon>Pseudomonadota</taxon>
        <taxon>Gammaproteobacteria</taxon>
        <taxon>Enterobacterales</taxon>
        <taxon>Erwiniaceae</taxon>
        <taxon>Pantoea</taxon>
    </lineage>
</organism>
<gene>
    <name evidence="3" type="ORF">NB703_001017</name>
</gene>
<dbReference type="PANTHER" id="PTHR11138">
    <property type="entry name" value="METHIONYL-TRNA FORMYLTRANSFERASE"/>
    <property type="match status" value="1"/>
</dbReference>
<comment type="caution">
    <text evidence="3">The sequence shown here is derived from an EMBL/GenBank/DDBJ whole genome shotgun (WGS) entry which is preliminary data.</text>
</comment>
<accession>A0AAJ1CWL6</accession>
<reference evidence="3" key="1">
    <citation type="submission" date="2022-06" db="EMBL/GenBank/DDBJ databases">
        <title>Dynamics of rice microbiomes reveals core vertical transmitted seed endophytes.</title>
        <authorList>
            <person name="Liao K."/>
            <person name="Zhang X."/>
        </authorList>
    </citation>
    <scope>NUCLEOTIDE SEQUENCE</scope>
    <source>
        <strain evidence="3">JT1-17</strain>
    </source>
</reference>